<organism evidence="2 3">
    <name type="scientific">Aurantiacibacter xanthus</name>
    <dbReference type="NCBI Taxonomy" id="1784712"/>
    <lineage>
        <taxon>Bacteria</taxon>
        <taxon>Pseudomonadati</taxon>
        <taxon>Pseudomonadota</taxon>
        <taxon>Alphaproteobacteria</taxon>
        <taxon>Sphingomonadales</taxon>
        <taxon>Erythrobacteraceae</taxon>
        <taxon>Aurantiacibacter</taxon>
    </lineage>
</organism>
<sequence>MLPYTIPLIWLLALLAAAIHLRDGGRTVRSALWAAAGFALVLPAALWLAPQPNWIAVLVTIGAMARLIAGGGKRSGPLLAGISAGLAASLVAAAGIEPWPAAMVTFAALLAAFGLQSGSARASPRDEHLLVGVALMLPVVGLSGDLIYGWQAAGMLGEGAKAAGALEPPVWALAIVGLAIVAGLVRGLWASR</sequence>
<name>A0A3A1P7H3_9SPHN</name>
<gene>
    <name evidence="2" type="ORF">D2V17_10385</name>
</gene>
<dbReference type="Proteomes" id="UP000265366">
    <property type="component" value="Unassembled WGS sequence"/>
</dbReference>
<proteinExistence type="predicted"/>
<keyword evidence="1" id="KW-0812">Transmembrane</keyword>
<keyword evidence="1" id="KW-0472">Membrane</keyword>
<feature type="transmembrane region" description="Helical" evidence="1">
    <location>
        <begin position="6"/>
        <end position="23"/>
    </location>
</feature>
<dbReference type="AlphaFoldDB" id="A0A3A1P7H3"/>
<feature type="transmembrane region" description="Helical" evidence="1">
    <location>
        <begin position="170"/>
        <end position="189"/>
    </location>
</feature>
<dbReference type="EMBL" id="QXFM01000095">
    <property type="protein sequence ID" value="RIV85493.1"/>
    <property type="molecule type" value="Genomic_DNA"/>
</dbReference>
<evidence type="ECO:0000313" key="2">
    <source>
        <dbReference type="EMBL" id="RIV85493.1"/>
    </source>
</evidence>
<protein>
    <submittedName>
        <fullName evidence="2">Uncharacterized protein</fullName>
    </submittedName>
</protein>
<feature type="transmembrane region" description="Helical" evidence="1">
    <location>
        <begin position="129"/>
        <end position="150"/>
    </location>
</feature>
<feature type="transmembrane region" description="Helical" evidence="1">
    <location>
        <begin position="78"/>
        <end position="96"/>
    </location>
</feature>
<evidence type="ECO:0000313" key="3">
    <source>
        <dbReference type="Proteomes" id="UP000265366"/>
    </source>
</evidence>
<feature type="transmembrane region" description="Helical" evidence="1">
    <location>
        <begin position="30"/>
        <end position="48"/>
    </location>
</feature>
<keyword evidence="3" id="KW-1185">Reference proteome</keyword>
<evidence type="ECO:0000256" key="1">
    <source>
        <dbReference type="SAM" id="Phobius"/>
    </source>
</evidence>
<feature type="transmembrane region" description="Helical" evidence="1">
    <location>
        <begin position="102"/>
        <end position="122"/>
    </location>
</feature>
<dbReference type="RefSeq" id="WP_119592903.1">
    <property type="nucleotide sequence ID" value="NZ_QXFM01000095.1"/>
</dbReference>
<feature type="transmembrane region" description="Helical" evidence="1">
    <location>
        <begin position="54"/>
        <end position="71"/>
    </location>
</feature>
<keyword evidence="1" id="KW-1133">Transmembrane helix</keyword>
<comment type="caution">
    <text evidence="2">The sequence shown here is derived from an EMBL/GenBank/DDBJ whole genome shotgun (WGS) entry which is preliminary data.</text>
</comment>
<reference evidence="2 3" key="1">
    <citation type="submission" date="2018-08" db="EMBL/GenBank/DDBJ databases">
        <title>Erythrobacter zhengii sp.nov., a bacterium isolated from deep-sea sediment.</title>
        <authorList>
            <person name="Fang C."/>
            <person name="Wu Y.-H."/>
            <person name="Sun C."/>
            <person name="Wang H."/>
            <person name="Cheng H."/>
            <person name="Meng F.-X."/>
            <person name="Wang C.-S."/>
            <person name="Xu X.-W."/>
        </authorList>
    </citation>
    <scope>NUCLEOTIDE SEQUENCE [LARGE SCALE GENOMIC DNA]</scope>
    <source>
        <strain evidence="2 3">CCTCC AB 2015396</strain>
    </source>
</reference>
<accession>A0A3A1P7H3</accession>